<gene>
    <name evidence="1" type="ORF">P7K49_029946</name>
</gene>
<organism evidence="1 2">
    <name type="scientific">Saguinus oedipus</name>
    <name type="common">Cotton-top tamarin</name>
    <name type="synonym">Oedipomidas oedipus</name>
    <dbReference type="NCBI Taxonomy" id="9490"/>
    <lineage>
        <taxon>Eukaryota</taxon>
        <taxon>Metazoa</taxon>
        <taxon>Chordata</taxon>
        <taxon>Craniata</taxon>
        <taxon>Vertebrata</taxon>
        <taxon>Euteleostomi</taxon>
        <taxon>Mammalia</taxon>
        <taxon>Eutheria</taxon>
        <taxon>Euarchontoglires</taxon>
        <taxon>Primates</taxon>
        <taxon>Haplorrhini</taxon>
        <taxon>Platyrrhini</taxon>
        <taxon>Cebidae</taxon>
        <taxon>Callitrichinae</taxon>
        <taxon>Saguinus</taxon>
    </lineage>
</organism>
<name>A0ABQ9U8N9_SAGOE</name>
<comment type="caution">
    <text evidence="1">The sequence shown here is derived from an EMBL/GenBank/DDBJ whole genome shotgun (WGS) entry which is preliminary data.</text>
</comment>
<protein>
    <submittedName>
        <fullName evidence="1">Uncharacterized protein</fullName>
    </submittedName>
</protein>
<accession>A0ABQ9U8N9</accession>
<evidence type="ECO:0000313" key="2">
    <source>
        <dbReference type="Proteomes" id="UP001266305"/>
    </source>
</evidence>
<dbReference type="EMBL" id="JASSZA010000015">
    <property type="protein sequence ID" value="KAK2093417.1"/>
    <property type="molecule type" value="Genomic_DNA"/>
</dbReference>
<reference evidence="1 2" key="1">
    <citation type="submission" date="2023-05" db="EMBL/GenBank/DDBJ databases">
        <title>B98-5 Cell Line De Novo Hybrid Assembly: An Optical Mapping Approach.</title>
        <authorList>
            <person name="Kananen K."/>
            <person name="Auerbach J.A."/>
            <person name="Kautto E."/>
            <person name="Blachly J.S."/>
        </authorList>
    </citation>
    <scope>NUCLEOTIDE SEQUENCE [LARGE SCALE GENOMIC DNA]</scope>
    <source>
        <strain evidence="1">B95-8</strain>
        <tissue evidence="1">Cell line</tissue>
    </source>
</reference>
<proteinExistence type="predicted"/>
<keyword evidence="2" id="KW-1185">Reference proteome</keyword>
<dbReference type="Proteomes" id="UP001266305">
    <property type="component" value="Unassembled WGS sequence"/>
</dbReference>
<evidence type="ECO:0000313" key="1">
    <source>
        <dbReference type="EMBL" id="KAK2093417.1"/>
    </source>
</evidence>
<sequence length="65" mass="6820">MIGNPQLFCPHSDTLKDMVPGAAPADSGDRMAPCLGCALGRSFCCEAVMPHAVPVAFQSTVKSRQ</sequence>